<dbReference type="Gene3D" id="1.10.443.10">
    <property type="entry name" value="Intergrase catalytic core"/>
    <property type="match status" value="1"/>
</dbReference>
<dbReference type="GO" id="GO:0005737">
    <property type="term" value="C:cytoplasm"/>
    <property type="evidence" value="ECO:0007669"/>
    <property type="project" value="UniProtKB-SubCell"/>
</dbReference>
<dbReference type="GO" id="GO:0006313">
    <property type="term" value="P:DNA transposition"/>
    <property type="evidence" value="ECO:0007669"/>
    <property type="project" value="UniProtKB-UniRule"/>
</dbReference>
<keyword evidence="14" id="KW-1185">Reference proteome</keyword>
<comment type="subunit">
    <text evidence="10">Forms a cyclic heterotetrameric complex composed of two molecules of XerC and two molecules of XerD.</text>
</comment>
<dbReference type="PROSITE" id="PS51900">
    <property type="entry name" value="CB"/>
    <property type="match status" value="1"/>
</dbReference>
<feature type="domain" description="Core-binding (CB)" evidence="12">
    <location>
        <begin position="1"/>
        <end position="85"/>
    </location>
</feature>
<protein>
    <recommendedName>
        <fullName evidence="10">Tyrosine recombinase XerC</fullName>
    </recommendedName>
</protein>
<dbReference type="GO" id="GO:0007059">
    <property type="term" value="P:chromosome segregation"/>
    <property type="evidence" value="ECO:0007669"/>
    <property type="project" value="UniProtKB-UniRule"/>
</dbReference>
<feature type="active site" evidence="10">
    <location>
        <position position="243"/>
    </location>
</feature>
<evidence type="ECO:0000259" key="12">
    <source>
        <dbReference type="PROSITE" id="PS51900"/>
    </source>
</evidence>
<dbReference type="NCBIfam" id="NF001399">
    <property type="entry name" value="PRK00283.1"/>
    <property type="match status" value="1"/>
</dbReference>
<keyword evidence="6 10" id="KW-0229">DNA integration</keyword>
<dbReference type="PANTHER" id="PTHR30349:SF81">
    <property type="entry name" value="TYROSINE RECOMBINASE XERC"/>
    <property type="match status" value="1"/>
</dbReference>
<dbReference type="InterPro" id="IPR011932">
    <property type="entry name" value="Recomb_XerD"/>
</dbReference>
<dbReference type="RefSeq" id="WP_249299308.1">
    <property type="nucleotide sequence ID" value="NZ_JACRSP010000001.1"/>
</dbReference>
<evidence type="ECO:0000256" key="9">
    <source>
        <dbReference type="ARBA" id="ARBA00023306"/>
    </source>
</evidence>
<dbReference type="Proteomes" id="UP000620366">
    <property type="component" value="Unassembled WGS sequence"/>
</dbReference>
<evidence type="ECO:0000256" key="6">
    <source>
        <dbReference type="ARBA" id="ARBA00022908"/>
    </source>
</evidence>
<evidence type="ECO:0000256" key="7">
    <source>
        <dbReference type="ARBA" id="ARBA00023125"/>
    </source>
</evidence>
<keyword evidence="5 10" id="KW-0159">Chromosome partition</keyword>
<comment type="caution">
    <text evidence="13">The sequence shown here is derived from an EMBL/GenBank/DDBJ whole genome shotgun (WGS) entry which is preliminary data.</text>
</comment>
<sequence length="296" mass="33347">MNELVTSFFEYLEQVRKLSANTLQSYRRDINEFVGYLRSRRFASFAGVDGELINTYIAKLEAEGKGKSTVTRNLAALRTFFKYLLQNGVVKSLPFSGVKVEKAQKKLPNILTNEEIELFLSQPDTGDLIGRRDRAMLELLYATGLRVSELVGLDLADLNLSLGFVTCGDGGKERIIPLYSIAVKYLTEYVLHVRGVLAESDGESALFLNVNGQRLTRQGFWKIIKKYQAQAKIEKPITPHSFRHSFAAHLLENGADLKSIQEMLGHSDISSTQIYSQVVKNKFKDVYNKYHPRAGA</sequence>
<keyword evidence="7 10" id="KW-0238">DNA-binding</keyword>
<dbReference type="SUPFAM" id="SSF56349">
    <property type="entry name" value="DNA breaking-rejoining enzymes"/>
    <property type="match status" value="1"/>
</dbReference>
<dbReference type="GO" id="GO:0003677">
    <property type="term" value="F:DNA binding"/>
    <property type="evidence" value="ECO:0007669"/>
    <property type="project" value="UniProtKB-UniRule"/>
</dbReference>
<evidence type="ECO:0000256" key="5">
    <source>
        <dbReference type="ARBA" id="ARBA00022829"/>
    </source>
</evidence>
<feature type="active site" evidence="10">
    <location>
        <position position="240"/>
    </location>
</feature>
<gene>
    <name evidence="13" type="primary">xerD</name>
    <name evidence="10" type="synonym">xerC</name>
    <name evidence="13" type="ORF">H8695_02605</name>
</gene>
<comment type="similarity">
    <text evidence="10">Belongs to the 'phage' integrase family. XerC subfamily.</text>
</comment>
<evidence type="ECO:0000256" key="10">
    <source>
        <dbReference type="HAMAP-Rule" id="MF_01808"/>
    </source>
</evidence>
<reference evidence="13" key="1">
    <citation type="submission" date="2020-08" db="EMBL/GenBank/DDBJ databases">
        <title>Genome public.</title>
        <authorList>
            <person name="Liu C."/>
            <person name="Sun Q."/>
        </authorList>
    </citation>
    <scope>NUCLEOTIDE SEQUENCE</scope>
    <source>
        <strain evidence="13">BX7</strain>
    </source>
</reference>
<name>A0A926DCZ2_9FIRM</name>
<feature type="active site" description="O-(3'-phospho-DNA)-tyrosine intermediate" evidence="10">
    <location>
        <position position="275"/>
    </location>
</feature>
<dbReference type="Pfam" id="PF00589">
    <property type="entry name" value="Phage_integrase"/>
    <property type="match status" value="1"/>
</dbReference>
<dbReference type="GO" id="GO:0051301">
    <property type="term" value="P:cell division"/>
    <property type="evidence" value="ECO:0007669"/>
    <property type="project" value="UniProtKB-KW"/>
</dbReference>
<dbReference type="NCBIfam" id="TIGR02225">
    <property type="entry name" value="recomb_XerD"/>
    <property type="match status" value="1"/>
</dbReference>
<dbReference type="InterPro" id="IPR023009">
    <property type="entry name" value="Tyrosine_recombinase_XerC/XerD"/>
</dbReference>
<evidence type="ECO:0000256" key="3">
    <source>
        <dbReference type="ARBA" id="ARBA00022490"/>
    </source>
</evidence>
<feature type="domain" description="Tyr recombinase" evidence="11">
    <location>
        <begin position="106"/>
        <end position="288"/>
    </location>
</feature>
<dbReference type="Pfam" id="PF02899">
    <property type="entry name" value="Phage_int_SAM_1"/>
    <property type="match status" value="1"/>
</dbReference>
<dbReference type="InterPro" id="IPR010998">
    <property type="entry name" value="Integrase_recombinase_N"/>
</dbReference>
<evidence type="ECO:0000313" key="13">
    <source>
        <dbReference type="EMBL" id="MBC8535582.1"/>
    </source>
</evidence>
<dbReference type="HAMAP" id="MF_01808">
    <property type="entry name" value="Recomb_XerC_XerD"/>
    <property type="match status" value="1"/>
</dbReference>
<dbReference type="InterPro" id="IPR011010">
    <property type="entry name" value="DNA_brk_join_enz"/>
</dbReference>
<comment type="similarity">
    <text evidence="2">Belongs to the 'phage' integrase family. XerD subfamily.</text>
</comment>
<evidence type="ECO:0000313" key="14">
    <source>
        <dbReference type="Proteomes" id="UP000620366"/>
    </source>
</evidence>
<proteinExistence type="inferred from homology"/>
<dbReference type="Gene3D" id="1.10.150.130">
    <property type="match status" value="1"/>
</dbReference>
<dbReference type="InterPro" id="IPR002104">
    <property type="entry name" value="Integrase_catalytic"/>
</dbReference>
<keyword evidence="4 10" id="KW-0132">Cell division</keyword>
<keyword evidence="3 10" id="KW-0963">Cytoplasm</keyword>
<comment type="caution">
    <text evidence="10">Lacks conserved residue(s) required for the propagation of feature annotation.</text>
</comment>
<organism evidence="13 14">
    <name type="scientific">Feifania hominis</name>
    <dbReference type="NCBI Taxonomy" id="2763660"/>
    <lineage>
        <taxon>Bacteria</taxon>
        <taxon>Bacillati</taxon>
        <taxon>Bacillota</taxon>
        <taxon>Clostridia</taxon>
        <taxon>Eubacteriales</taxon>
        <taxon>Feifaniaceae</taxon>
        <taxon>Feifania</taxon>
    </lineage>
</organism>
<dbReference type="InterPro" id="IPR004107">
    <property type="entry name" value="Integrase_SAM-like_N"/>
</dbReference>
<evidence type="ECO:0000256" key="4">
    <source>
        <dbReference type="ARBA" id="ARBA00022618"/>
    </source>
</evidence>
<dbReference type="InterPro" id="IPR013762">
    <property type="entry name" value="Integrase-like_cat_sf"/>
</dbReference>
<dbReference type="PANTHER" id="PTHR30349">
    <property type="entry name" value="PHAGE INTEGRASE-RELATED"/>
    <property type="match status" value="1"/>
</dbReference>
<evidence type="ECO:0000259" key="11">
    <source>
        <dbReference type="PROSITE" id="PS51898"/>
    </source>
</evidence>
<comment type="function">
    <text evidence="10">Site-specific tyrosine recombinase, which acts by catalyzing the cutting and rejoining of the recombining DNA molecules. The XerC-XerD complex is essential to convert dimers of the bacterial chromosome into monomers to permit their segregation at cell division. It also contributes to the segregational stability of plasmids.</text>
</comment>
<keyword evidence="8 10" id="KW-0233">DNA recombination</keyword>
<dbReference type="InterPro" id="IPR044068">
    <property type="entry name" value="CB"/>
</dbReference>
<feature type="active site" evidence="10">
    <location>
        <position position="146"/>
    </location>
</feature>
<dbReference type="EMBL" id="JACRSP010000001">
    <property type="protein sequence ID" value="MBC8535582.1"/>
    <property type="molecule type" value="Genomic_DNA"/>
</dbReference>
<dbReference type="CDD" id="cd00798">
    <property type="entry name" value="INT_XerDC_C"/>
    <property type="match status" value="1"/>
</dbReference>
<evidence type="ECO:0000256" key="2">
    <source>
        <dbReference type="ARBA" id="ARBA00010450"/>
    </source>
</evidence>
<dbReference type="PROSITE" id="PS51898">
    <property type="entry name" value="TYR_RECOMBINASE"/>
    <property type="match status" value="1"/>
</dbReference>
<accession>A0A926DCZ2</accession>
<dbReference type="AlphaFoldDB" id="A0A926DCZ2"/>
<feature type="active site" evidence="10">
    <location>
        <position position="266"/>
    </location>
</feature>
<evidence type="ECO:0000256" key="1">
    <source>
        <dbReference type="ARBA" id="ARBA00004496"/>
    </source>
</evidence>
<keyword evidence="9 10" id="KW-0131">Cell cycle</keyword>
<evidence type="ECO:0000256" key="8">
    <source>
        <dbReference type="ARBA" id="ARBA00023172"/>
    </source>
</evidence>
<comment type="subcellular location">
    <subcellularLocation>
        <location evidence="1 10">Cytoplasm</location>
    </subcellularLocation>
</comment>
<dbReference type="InterPro" id="IPR050090">
    <property type="entry name" value="Tyrosine_recombinase_XerCD"/>
</dbReference>
<dbReference type="GO" id="GO:0009037">
    <property type="term" value="F:tyrosine-based site-specific recombinase activity"/>
    <property type="evidence" value="ECO:0007669"/>
    <property type="project" value="UniProtKB-UniRule"/>
</dbReference>